<evidence type="ECO:0000256" key="6">
    <source>
        <dbReference type="ARBA" id="ARBA00022840"/>
    </source>
</evidence>
<dbReference type="GO" id="GO:0042255">
    <property type="term" value="P:ribosome assembly"/>
    <property type="evidence" value="ECO:0007669"/>
    <property type="project" value="UniProtKB-ARBA"/>
</dbReference>
<evidence type="ECO:0000256" key="8">
    <source>
        <dbReference type="ARBA" id="ARBA00047984"/>
    </source>
</evidence>
<dbReference type="Pfam" id="PF00270">
    <property type="entry name" value="DEAD"/>
    <property type="match status" value="1"/>
</dbReference>
<dbReference type="OrthoDB" id="9805696at2"/>
<dbReference type="CDD" id="cd18787">
    <property type="entry name" value="SF2_C_DEAD"/>
    <property type="match status" value="1"/>
</dbReference>
<protein>
    <recommendedName>
        <fullName evidence="9">DEAD-box ATP-dependent RNA helicase RhpA</fullName>
        <ecNumber evidence="1">3.6.4.13</ecNumber>
    </recommendedName>
</protein>
<evidence type="ECO:0000256" key="11">
    <source>
        <dbReference type="RuleBase" id="RU000492"/>
    </source>
</evidence>
<feature type="region of interest" description="Disordered" evidence="12">
    <location>
        <begin position="379"/>
        <end position="402"/>
    </location>
</feature>
<keyword evidence="6 11" id="KW-0067">ATP-binding</keyword>
<dbReference type="InterPro" id="IPR050079">
    <property type="entry name" value="DEAD_box_RNA_helicase"/>
</dbReference>
<dbReference type="RefSeq" id="WP_015905122.1">
    <property type="nucleotide sequence ID" value="NC_012108.1"/>
</dbReference>
<dbReference type="FunFam" id="3.40.50.300:FF:000108">
    <property type="entry name" value="ATP-dependent RNA helicase RhlE"/>
    <property type="match status" value="1"/>
</dbReference>
<evidence type="ECO:0000259" key="15">
    <source>
        <dbReference type="PROSITE" id="PS51195"/>
    </source>
</evidence>
<sequence>MSFEIFGLRAELLRAVAAEGYKEPTPIQDQAIPVVLRGEDVLAGAQTGTGKTAAFALPILEMLSKTSKRTYTPRCLVLAPTRELAAQVQASFESLGRSLHLRSTVVFGGVGIQPQIDKLKKGVDILVATPGRLLDHAGRRTLDLSKVEILVLDEADRMLDMGFIHDIKKVLKLLPGKRQNLLFSATYSTEIKRFADGLLNNPKIIEVSASNKAADGVTQAVYPVQKTKKRELLSTLIRNENWTKVLVFTRTKHGANRLTKQLITDGIKAAAIHGNKSQSTRTRALADFKNGSIKALVATDIAARGLDIDMLPHVVNYDLPNVPEDYVHRIGRTGRAGATGIALSLVCSDEQKQLKEIQRLLKHNIPVKTMDGFFQVQETPAKPAEFRNKRPAGQNRSAQYRR</sequence>
<dbReference type="SMART" id="SM00487">
    <property type="entry name" value="DEXDc"/>
    <property type="match status" value="1"/>
</dbReference>
<name>C0QLQ6_DESAH</name>
<feature type="domain" description="Helicase C-terminal" evidence="14">
    <location>
        <begin position="216"/>
        <end position="387"/>
    </location>
</feature>
<dbReference type="EMBL" id="CP001087">
    <property type="protein sequence ID" value="ACN16360.1"/>
    <property type="molecule type" value="Genomic_DNA"/>
</dbReference>
<feature type="domain" description="Helicase ATP-binding" evidence="13">
    <location>
        <begin position="32"/>
        <end position="205"/>
    </location>
</feature>
<dbReference type="GO" id="GO:0016787">
    <property type="term" value="F:hydrolase activity"/>
    <property type="evidence" value="ECO:0007669"/>
    <property type="project" value="UniProtKB-KW"/>
</dbReference>
<dbReference type="Proteomes" id="UP000000442">
    <property type="component" value="Chromosome"/>
</dbReference>
<accession>C0QLQ6</accession>
<evidence type="ECO:0000256" key="2">
    <source>
        <dbReference type="ARBA" id="ARBA00022490"/>
    </source>
</evidence>
<feature type="domain" description="DEAD-box RNA helicase Q" evidence="15">
    <location>
        <begin position="1"/>
        <end position="29"/>
    </location>
</feature>
<comment type="catalytic activity">
    <reaction evidence="8">
        <text>ATP + H2O = ADP + phosphate + H(+)</text>
        <dbReference type="Rhea" id="RHEA:13065"/>
        <dbReference type="ChEBI" id="CHEBI:15377"/>
        <dbReference type="ChEBI" id="CHEBI:15378"/>
        <dbReference type="ChEBI" id="CHEBI:30616"/>
        <dbReference type="ChEBI" id="CHEBI:43474"/>
        <dbReference type="ChEBI" id="CHEBI:456216"/>
        <dbReference type="EC" id="3.6.4.13"/>
    </reaction>
</comment>
<keyword evidence="5 11" id="KW-0347">Helicase</keyword>
<evidence type="ECO:0000256" key="4">
    <source>
        <dbReference type="ARBA" id="ARBA00022801"/>
    </source>
</evidence>
<dbReference type="PROSITE" id="PS51194">
    <property type="entry name" value="HELICASE_CTER"/>
    <property type="match status" value="1"/>
</dbReference>
<dbReference type="PANTHER" id="PTHR47959:SF13">
    <property type="entry name" value="ATP-DEPENDENT RNA HELICASE RHLE"/>
    <property type="match status" value="1"/>
</dbReference>
<evidence type="ECO:0000259" key="14">
    <source>
        <dbReference type="PROSITE" id="PS51194"/>
    </source>
</evidence>
<dbReference type="InterPro" id="IPR000629">
    <property type="entry name" value="RNA-helicase_DEAD-box_CS"/>
</dbReference>
<dbReference type="InterPro" id="IPR001650">
    <property type="entry name" value="Helicase_C-like"/>
</dbReference>
<dbReference type="HOGENOM" id="CLU_003041_28_3_7"/>
<dbReference type="GO" id="GO:0003724">
    <property type="term" value="F:RNA helicase activity"/>
    <property type="evidence" value="ECO:0007669"/>
    <property type="project" value="UniProtKB-EC"/>
</dbReference>
<feature type="short sequence motif" description="Q motif" evidence="10">
    <location>
        <begin position="1"/>
        <end position="29"/>
    </location>
</feature>
<dbReference type="GO" id="GO:0003676">
    <property type="term" value="F:nucleic acid binding"/>
    <property type="evidence" value="ECO:0007669"/>
    <property type="project" value="InterPro"/>
</dbReference>
<evidence type="ECO:0000256" key="12">
    <source>
        <dbReference type="SAM" id="MobiDB-lite"/>
    </source>
</evidence>
<evidence type="ECO:0000256" key="7">
    <source>
        <dbReference type="ARBA" id="ARBA00038437"/>
    </source>
</evidence>
<dbReference type="PROSITE" id="PS00039">
    <property type="entry name" value="DEAD_ATP_HELICASE"/>
    <property type="match status" value="1"/>
</dbReference>
<evidence type="ECO:0000256" key="10">
    <source>
        <dbReference type="PROSITE-ProRule" id="PRU00552"/>
    </source>
</evidence>
<keyword evidence="17" id="KW-1185">Reference proteome</keyword>
<evidence type="ECO:0000256" key="3">
    <source>
        <dbReference type="ARBA" id="ARBA00022741"/>
    </source>
</evidence>
<dbReference type="SUPFAM" id="SSF52540">
    <property type="entry name" value="P-loop containing nucleoside triphosphate hydrolases"/>
    <property type="match status" value="1"/>
</dbReference>
<evidence type="ECO:0000256" key="9">
    <source>
        <dbReference type="ARBA" id="ARBA00074363"/>
    </source>
</evidence>
<dbReference type="AlphaFoldDB" id="C0QLQ6"/>
<keyword evidence="3 11" id="KW-0547">Nucleotide-binding</keyword>
<dbReference type="InterPro" id="IPR044742">
    <property type="entry name" value="DEAD/DEAH_RhlB"/>
</dbReference>
<keyword evidence="2" id="KW-0963">Cytoplasm</keyword>
<dbReference type="EC" id="3.6.4.13" evidence="1"/>
<dbReference type="InterPro" id="IPR027417">
    <property type="entry name" value="P-loop_NTPase"/>
</dbReference>
<dbReference type="PROSITE" id="PS51195">
    <property type="entry name" value="Q_MOTIF"/>
    <property type="match status" value="1"/>
</dbReference>
<evidence type="ECO:0000313" key="17">
    <source>
        <dbReference type="Proteomes" id="UP000000442"/>
    </source>
</evidence>
<dbReference type="InterPro" id="IPR011545">
    <property type="entry name" value="DEAD/DEAH_box_helicase_dom"/>
</dbReference>
<evidence type="ECO:0000313" key="16">
    <source>
        <dbReference type="EMBL" id="ACN16360.1"/>
    </source>
</evidence>
<dbReference type="PANTHER" id="PTHR47959">
    <property type="entry name" value="ATP-DEPENDENT RNA HELICASE RHLE-RELATED"/>
    <property type="match status" value="1"/>
</dbReference>
<dbReference type="CDD" id="cd00268">
    <property type="entry name" value="DEADc"/>
    <property type="match status" value="1"/>
</dbReference>
<keyword evidence="4 11" id="KW-0378">Hydrolase</keyword>
<dbReference type="PROSITE" id="PS51192">
    <property type="entry name" value="HELICASE_ATP_BIND_1"/>
    <property type="match status" value="1"/>
</dbReference>
<dbReference type="GO" id="GO:0009266">
    <property type="term" value="P:response to temperature stimulus"/>
    <property type="evidence" value="ECO:0007669"/>
    <property type="project" value="UniProtKB-ARBA"/>
</dbReference>
<evidence type="ECO:0000256" key="1">
    <source>
        <dbReference type="ARBA" id="ARBA00012552"/>
    </source>
</evidence>
<dbReference type="KEGG" id="dat:HRM2_32820"/>
<proteinExistence type="inferred from homology"/>
<dbReference type="InterPro" id="IPR014001">
    <property type="entry name" value="Helicase_ATP-bd"/>
</dbReference>
<evidence type="ECO:0000259" key="13">
    <source>
        <dbReference type="PROSITE" id="PS51192"/>
    </source>
</evidence>
<dbReference type="InterPro" id="IPR014014">
    <property type="entry name" value="RNA_helicase_DEAD_Q_motif"/>
</dbReference>
<dbReference type="Gene3D" id="3.40.50.300">
    <property type="entry name" value="P-loop containing nucleotide triphosphate hydrolases"/>
    <property type="match status" value="2"/>
</dbReference>
<dbReference type="GO" id="GO:0005829">
    <property type="term" value="C:cytosol"/>
    <property type="evidence" value="ECO:0007669"/>
    <property type="project" value="TreeGrafter"/>
</dbReference>
<dbReference type="GO" id="GO:0005524">
    <property type="term" value="F:ATP binding"/>
    <property type="evidence" value="ECO:0007669"/>
    <property type="project" value="UniProtKB-KW"/>
</dbReference>
<dbReference type="STRING" id="177437.HRM2_32820"/>
<evidence type="ECO:0000256" key="5">
    <source>
        <dbReference type="ARBA" id="ARBA00022806"/>
    </source>
</evidence>
<gene>
    <name evidence="16" type="ordered locus">HRM2_32820</name>
</gene>
<dbReference type="SMART" id="SM00490">
    <property type="entry name" value="HELICc"/>
    <property type="match status" value="1"/>
</dbReference>
<organism evidence="16 17">
    <name type="scientific">Desulforapulum autotrophicum (strain ATCC 43914 / DSM 3382 / VKM B-1955 / HRM2)</name>
    <name type="common">Desulfobacterium autotrophicum</name>
    <dbReference type="NCBI Taxonomy" id="177437"/>
    <lineage>
        <taxon>Bacteria</taxon>
        <taxon>Pseudomonadati</taxon>
        <taxon>Thermodesulfobacteriota</taxon>
        <taxon>Desulfobacteria</taxon>
        <taxon>Desulfobacterales</taxon>
        <taxon>Desulfobacteraceae</taxon>
        <taxon>Desulforapulum</taxon>
    </lineage>
</organism>
<dbReference type="FunFam" id="3.40.50.300:FF:000468">
    <property type="entry name" value="ATP-dependent RNA helicase RhlE"/>
    <property type="match status" value="1"/>
</dbReference>
<dbReference type="Pfam" id="PF00271">
    <property type="entry name" value="Helicase_C"/>
    <property type="match status" value="1"/>
</dbReference>
<dbReference type="eggNOG" id="COG0513">
    <property type="taxonomic scope" value="Bacteria"/>
</dbReference>
<reference evidence="16 17" key="1">
    <citation type="journal article" date="2009" name="Environ. Microbiol.">
        <title>Genome sequence of Desulfobacterium autotrophicum HRM2, a marine sulfate reducer oxidizing organic carbon completely to carbon dioxide.</title>
        <authorList>
            <person name="Strittmatter A.W."/>
            <person name="Liesegang H."/>
            <person name="Rabus R."/>
            <person name="Decker I."/>
            <person name="Amann J."/>
            <person name="Andres S."/>
            <person name="Henne A."/>
            <person name="Fricke W.F."/>
            <person name="Martinez-Arias R."/>
            <person name="Bartels D."/>
            <person name="Goesmann A."/>
            <person name="Krause L."/>
            <person name="Puehler A."/>
            <person name="Klenk H.P."/>
            <person name="Richter M."/>
            <person name="Schuler M."/>
            <person name="Gloeckner F.O."/>
            <person name="Meyerdierks A."/>
            <person name="Gottschalk G."/>
            <person name="Amann R."/>
        </authorList>
    </citation>
    <scope>NUCLEOTIDE SEQUENCE [LARGE SCALE GENOMIC DNA]</scope>
    <source>
        <strain evidence="17">ATCC 43914 / DSM 3382 / HRM2</strain>
    </source>
</reference>
<comment type="similarity">
    <text evidence="7 11">Belongs to the DEAD box helicase family.</text>
</comment>